<accession>A0A1H3XSR9</accession>
<evidence type="ECO:0000256" key="3">
    <source>
        <dbReference type="ARBA" id="ARBA00022801"/>
    </source>
</evidence>
<comment type="similarity">
    <text evidence="5 6">Belongs to the XseA family.</text>
</comment>
<evidence type="ECO:0000256" key="2">
    <source>
        <dbReference type="ARBA" id="ARBA00022722"/>
    </source>
</evidence>
<evidence type="ECO:0000256" key="5">
    <source>
        <dbReference type="HAMAP-Rule" id="MF_00378"/>
    </source>
</evidence>
<comment type="function">
    <text evidence="5">Bidirectionally degrades single-stranded DNA into large acid-insoluble oligonucleotides, which are then degraded further into small acid-soluble oligonucleotides.</text>
</comment>
<dbReference type="GO" id="GO:0006308">
    <property type="term" value="P:DNA catabolic process"/>
    <property type="evidence" value="ECO:0007669"/>
    <property type="project" value="UniProtKB-UniRule"/>
</dbReference>
<name>A0A1H3XSR9_9FIRM</name>
<dbReference type="Pfam" id="PF02601">
    <property type="entry name" value="Exonuc_VII_L"/>
    <property type="match status" value="1"/>
</dbReference>
<dbReference type="InterPro" id="IPR003753">
    <property type="entry name" value="Exonuc_VII_L"/>
</dbReference>
<keyword evidence="2 5" id="KW-0540">Nuclease</keyword>
<evidence type="ECO:0000259" key="7">
    <source>
        <dbReference type="Pfam" id="PF02601"/>
    </source>
</evidence>
<proteinExistence type="inferred from homology"/>
<dbReference type="NCBIfam" id="TIGR00237">
    <property type="entry name" value="xseA"/>
    <property type="match status" value="1"/>
</dbReference>
<feature type="domain" description="Exonuclease VII large subunit C-terminal" evidence="7">
    <location>
        <begin position="123"/>
        <end position="344"/>
    </location>
</feature>
<keyword evidence="10" id="KW-1185">Reference proteome</keyword>
<evidence type="ECO:0000313" key="9">
    <source>
        <dbReference type="EMBL" id="SEA01951.1"/>
    </source>
</evidence>
<sequence length="397" mass="44074">MERNLSVTQVNHYISTLLETNSVLKRMTVTGEISNFKRQGSGHLYFYLKDAGSRISCVLFKGNTRGLTFLPEDGMKVVVRGNISVYEPSGQYQLLVRTMETDGQGDLFQQFEALKERLAKKGWFDPEKKLGLPEVIKRVGVVTSPSGAAIHDIISVITRRDPGVEILLCPTVVQGDGAALSIASAIDRLCDLGNIDVIIVGRGGGSIEDLWAFNEESVAEAIHFADIPIISAVGHETDFTIADFVADFRAPTPSVAGEMVSQDIRERYQMLAAYYLRLTEAMTVSLKSRRQWMEALSYRMAAKNPGIVLEKERLNLAYLERRLISGIHSVLQEQHLLLSGFRERMSVLDIRGTLERGFVIVRDTKGQLVRIPGDIEPGSRLKLTFAKGDLTVIVSED</sequence>
<keyword evidence="4 5" id="KW-0269">Exonuclease</keyword>
<dbReference type="OrthoDB" id="9802795at2"/>
<dbReference type="RefSeq" id="WP_090304538.1">
    <property type="nucleotide sequence ID" value="NZ_FNRK01000002.1"/>
</dbReference>
<dbReference type="Proteomes" id="UP000199394">
    <property type="component" value="Unassembled WGS sequence"/>
</dbReference>
<dbReference type="CDD" id="cd04489">
    <property type="entry name" value="ExoVII_LU_OBF"/>
    <property type="match status" value="1"/>
</dbReference>
<dbReference type="HAMAP" id="MF_00378">
    <property type="entry name" value="Exonuc_7_L"/>
    <property type="match status" value="1"/>
</dbReference>
<evidence type="ECO:0000256" key="4">
    <source>
        <dbReference type="ARBA" id="ARBA00022839"/>
    </source>
</evidence>
<comment type="subcellular location">
    <subcellularLocation>
        <location evidence="5 6">Cytoplasm</location>
    </subcellularLocation>
</comment>
<dbReference type="PANTHER" id="PTHR30008">
    <property type="entry name" value="EXODEOXYRIBONUCLEASE 7 LARGE SUBUNIT"/>
    <property type="match status" value="1"/>
</dbReference>
<dbReference type="STRING" id="81409.SAMN04515656_102174"/>
<keyword evidence="1 5" id="KW-0963">Cytoplasm</keyword>
<organism evidence="9 10">
    <name type="scientific">Eubacterium aggregans</name>
    <dbReference type="NCBI Taxonomy" id="81409"/>
    <lineage>
        <taxon>Bacteria</taxon>
        <taxon>Bacillati</taxon>
        <taxon>Bacillota</taxon>
        <taxon>Clostridia</taxon>
        <taxon>Eubacteriales</taxon>
        <taxon>Eubacteriaceae</taxon>
        <taxon>Eubacterium</taxon>
    </lineage>
</organism>
<evidence type="ECO:0000313" key="10">
    <source>
        <dbReference type="Proteomes" id="UP000199394"/>
    </source>
</evidence>
<dbReference type="InterPro" id="IPR020579">
    <property type="entry name" value="Exonuc_VII_lsu_C"/>
</dbReference>
<dbReference type="GO" id="GO:0005737">
    <property type="term" value="C:cytoplasm"/>
    <property type="evidence" value="ECO:0007669"/>
    <property type="project" value="UniProtKB-SubCell"/>
</dbReference>
<comment type="subunit">
    <text evidence="5">Heterooligomer composed of large and small subunits.</text>
</comment>
<evidence type="ECO:0000256" key="1">
    <source>
        <dbReference type="ARBA" id="ARBA00022490"/>
    </source>
</evidence>
<evidence type="ECO:0000259" key="8">
    <source>
        <dbReference type="Pfam" id="PF13742"/>
    </source>
</evidence>
<dbReference type="GO" id="GO:0009318">
    <property type="term" value="C:exodeoxyribonuclease VII complex"/>
    <property type="evidence" value="ECO:0007669"/>
    <property type="project" value="UniProtKB-UniRule"/>
</dbReference>
<keyword evidence="3 5" id="KW-0378">Hydrolase</keyword>
<reference evidence="9 10" key="1">
    <citation type="submission" date="2016-10" db="EMBL/GenBank/DDBJ databases">
        <authorList>
            <person name="de Groot N.N."/>
        </authorList>
    </citation>
    <scope>NUCLEOTIDE SEQUENCE [LARGE SCALE GENOMIC DNA]</scope>
    <source>
        <strain evidence="9 10">SR12</strain>
    </source>
</reference>
<dbReference type="EMBL" id="FNRK01000002">
    <property type="protein sequence ID" value="SEA01951.1"/>
    <property type="molecule type" value="Genomic_DNA"/>
</dbReference>
<comment type="catalytic activity">
    <reaction evidence="5 6">
        <text>Exonucleolytic cleavage in either 5'- to 3'- or 3'- to 5'-direction to yield nucleoside 5'-phosphates.</text>
        <dbReference type="EC" id="3.1.11.6"/>
    </reaction>
</comment>
<dbReference type="EC" id="3.1.11.6" evidence="5"/>
<dbReference type="InterPro" id="IPR025824">
    <property type="entry name" value="OB-fold_nuc-bd_dom"/>
</dbReference>
<protein>
    <recommendedName>
        <fullName evidence="5">Exodeoxyribonuclease 7 large subunit</fullName>
        <ecNumber evidence="5">3.1.11.6</ecNumber>
    </recommendedName>
    <alternativeName>
        <fullName evidence="5">Exodeoxyribonuclease VII large subunit</fullName>
        <shortName evidence="5">Exonuclease VII large subunit</shortName>
    </alternativeName>
</protein>
<evidence type="ECO:0000256" key="6">
    <source>
        <dbReference type="RuleBase" id="RU004355"/>
    </source>
</evidence>
<feature type="domain" description="OB-fold nucleic acid binding" evidence="8">
    <location>
        <begin position="5"/>
        <end position="100"/>
    </location>
</feature>
<dbReference type="AlphaFoldDB" id="A0A1H3XSR9"/>
<dbReference type="PANTHER" id="PTHR30008:SF0">
    <property type="entry name" value="EXODEOXYRIBONUCLEASE 7 LARGE SUBUNIT"/>
    <property type="match status" value="1"/>
</dbReference>
<dbReference type="GO" id="GO:0003676">
    <property type="term" value="F:nucleic acid binding"/>
    <property type="evidence" value="ECO:0007669"/>
    <property type="project" value="InterPro"/>
</dbReference>
<dbReference type="Pfam" id="PF13742">
    <property type="entry name" value="tRNA_anti_2"/>
    <property type="match status" value="1"/>
</dbReference>
<dbReference type="GO" id="GO:0008855">
    <property type="term" value="F:exodeoxyribonuclease VII activity"/>
    <property type="evidence" value="ECO:0007669"/>
    <property type="project" value="UniProtKB-UniRule"/>
</dbReference>
<gene>
    <name evidence="5" type="primary">xseA</name>
    <name evidence="9" type="ORF">SAMN04515656_102174</name>
</gene>